<dbReference type="Proteomes" id="UP001415857">
    <property type="component" value="Unassembled WGS sequence"/>
</dbReference>
<dbReference type="PANTHER" id="PTHR47990">
    <property type="entry name" value="2-OXOGLUTARATE (2OG) AND FE(II)-DEPENDENT OXYGENASE SUPERFAMILY PROTEIN-RELATED"/>
    <property type="match status" value="1"/>
</dbReference>
<evidence type="ECO:0000256" key="2">
    <source>
        <dbReference type="ARBA" id="ARBA00023004"/>
    </source>
</evidence>
<dbReference type="InterPro" id="IPR026992">
    <property type="entry name" value="DIOX_N"/>
</dbReference>
<dbReference type="InterPro" id="IPR027443">
    <property type="entry name" value="IPNS-like_sf"/>
</dbReference>
<keyword evidence="2 6" id="KW-0408">Iron</keyword>
<evidence type="ECO:0000313" key="9">
    <source>
        <dbReference type="Proteomes" id="UP001415857"/>
    </source>
</evidence>
<dbReference type="Gene3D" id="2.60.120.330">
    <property type="entry name" value="B-lactam Antibiotic, Isopenicillin N Synthase, Chain"/>
    <property type="match status" value="1"/>
</dbReference>
<dbReference type="GO" id="GO:0046872">
    <property type="term" value="F:metal ion binding"/>
    <property type="evidence" value="ECO:0007669"/>
    <property type="project" value="UniProtKB-KW"/>
</dbReference>
<organism evidence="8 9">
    <name type="scientific">Liquidambar formosana</name>
    <name type="common">Formosan gum</name>
    <dbReference type="NCBI Taxonomy" id="63359"/>
    <lineage>
        <taxon>Eukaryota</taxon>
        <taxon>Viridiplantae</taxon>
        <taxon>Streptophyta</taxon>
        <taxon>Embryophyta</taxon>
        <taxon>Tracheophyta</taxon>
        <taxon>Spermatophyta</taxon>
        <taxon>Magnoliopsida</taxon>
        <taxon>eudicotyledons</taxon>
        <taxon>Gunneridae</taxon>
        <taxon>Pentapetalae</taxon>
        <taxon>Saxifragales</taxon>
        <taxon>Altingiaceae</taxon>
        <taxon>Liquidambar</taxon>
    </lineage>
</organism>
<evidence type="ECO:0000256" key="4">
    <source>
        <dbReference type="ARBA" id="ARBA00074102"/>
    </source>
</evidence>
<comment type="similarity">
    <text evidence="6">Belongs to the iron/ascorbate-dependent oxidoreductase family.</text>
</comment>
<protein>
    <recommendedName>
        <fullName evidence="4">2-oxoglutarate-dependent dioxygenase DAO</fullName>
    </recommendedName>
    <alternativeName>
        <fullName evidence="5">Protein DIOXYGENASE FOR AUXIN OXIDATION</fullName>
    </alternativeName>
</protein>
<comment type="caution">
    <text evidence="8">The sequence shown here is derived from an EMBL/GenBank/DDBJ whole genome shotgun (WGS) entry which is preliminary data.</text>
</comment>
<feature type="domain" description="Fe2OG dioxygenase" evidence="7">
    <location>
        <begin position="158"/>
        <end position="258"/>
    </location>
</feature>
<sequence length="307" mass="34780">MGEAAQIPFLDISREEGREGWKALCTKVREICEMHGCFLIKYDKVPKSLHEDMSMAMKTLFDLPEETKKKYKDPRPFNSYISNYPKAPLLECFGIDDATMLDSAQAFTNLLWPEGNPNFCGVFNSMNSKMLELSFINLKMILEGFSMGKYYDTYVENSQSSCRVMKYNVPPSNDSATGLLGHTDKGFLTILCQNEVHGLEVLSKEGNWIQVVVPEGSFVVLVGDVLKAWSNGRLHAAEHRVVMSGNKERYSCGLFLVPKDELKIEVPEELVDKERPLKYRPFTYPEFLSHCYADVTSDDALETYAGV</sequence>
<keyword evidence="6" id="KW-0560">Oxidoreductase</keyword>
<evidence type="ECO:0000256" key="1">
    <source>
        <dbReference type="ARBA" id="ARBA00022723"/>
    </source>
</evidence>
<dbReference type="GO" id="GO:0016491">
    <property type="term" value="F:oxidoreductase activity"/>
    <property type="evidence" value="ECO:0007669"/>
    <property type="project" value="UniProtKB-KW"/>
</dbReference>
<dbReference type="InterPro" id="IPR005123">
    <property type="entry name" value="Oxoglu/Fe-dep_dioxygenase_dom"/>
</dbReference>
<dbReference type="PROSITE" id="PS51471">
    <property type="entry name" value="FE2OG_OXY"/>
    <property type="match status" value="1"/>
</dbReference>
<evidence type="ECO:0000256" key="5">
    <source>
        <dbReference type="ARBA" id="ARBA00076740"/>
    </source>
</evidence>
<proteinExistence type="inferred from homology"/>
<dbReference type="Pfam" id="PF03171">
    <property type="entry name" value="2OG-FeII_Oxy"/>
    <property type="match status" value="1"/>
</dbReference>
<name>A0AAP0RBS6_LIQFO</name>
<reference evidence="8 9" key="1">
    <citation type="journal article" date="2024" name="Plant J.">
        <title>Genome sequences and population genomics reveal climatic adaptation and genomic divergence between two closely related sweetgum species.</title>
        <authorList>
            <person name="Xu W.Q."/>
            <person name="Ren C.Q."/>
            <person name="Zhang X.Y."/>
            <person name="Comes H.P."/>
            <person name="Liu X.H."/>
            <person name="Li Y.G."/>
            <person name="Kettle C.J."/>
            <person name="Jalonen R."/>
            <person name="Gaisberger H."/>
            <person name="Ma Y.Z."/>
            <person name="Qiu Y.X."/>
        </authorList>
    </citation>
    <scope>NUCLEOTIDE SEQUENCE [LARGE SCALE GENOMIC DNA]</scope>
    <source>
        <strain evidence="8">Hangzhou</strain>
    </source>
</reference>
<dbReference type="EMBL" id="JBBPBK010000012">
    <property type="protein sequence ID" value="KAK9273928.1"/>
    <property type="molecule type" value="Genomic_DNA"/>
</dbReference>
<evidence type="ECO:0000256" key="3">
    <source>
        <dbReference type="ARBA" id="ARBA00054658"/>
    </source>
</evidence>
<dbReference type="SUPFAM" id="SSF51197">
    <property type="entry name" value="Clavaminate synthase-like"/>
    <property type="match status" value="1"/>
</dbReference>
<dbReference type="InterPro" id="IPR044861">
    <property type="entry name" value="IPNS-like_FE2OG_OXY"/>
</dbReference>
<evidence type="ECO:0000256" key="6">
    <source>
        <dbReference type="RuleBase" id="RU003682"/>
    </source>
</evidence>
<dbReference type="Pfam" id="PF14226">
    <property type="entry name" value="DIOX_N"/>
    <property type="match status" value="1"/>
</dbReference>
<evidence type="ECO:0000313" key="8">
    <source>
        <dbReference type="EMBL" id="KAK9273928.1"/>
    </source>
</evidence>
<gene>
    <name evidence="8" type="ORF">L1049_018740</name>
</gene>
<dbReference type="FunFam" id="2.60.120.330:FF:000017">
    <property type="entry name" value="2-oxoglutarate-dependent dioxygenase DAO"/>
    <property type="match status" value="1"/>
</dbReference>
<evidence type="ECO:0000259" key="7">
    <source>
        <dbReference type="PROSITE" id="PS51471"/>
    </source>
</evidence>
<dbReference type="InterPro" id="IPR050231">
    <property type="entry name" value="Iron_ascorbate_oxido_reductase"/>
</dbReference>
<keyword evidence="1 6" id="KW-0479">Metal-binding</keyword>
<dbReference type="AlphaFoldDB" id="A0AAP0RBS6"/>
<keyword evidence="9" id="KW-1185">Reference proteome</keyword>
<accession>A0AAP0RBS6</accession>
<comment type="function">
    <text evidence="3">2-oxoglutarate-dependent dioxygenase essential for auxin catabolism and maintenance of auxin homeostasis in reproductive organs. Catalyzes the irreversible oxidation of indole-3-acetic acid (IAA) to the biologically inactive 2-oxoindole-3-acetic acid (OxIAA).</text>
</comment>